<dbReference type="EMBL" id="BAAAOB010000002">
    <property type="protein sequence ID" value="GAA1790704.1"/>
    <property type="molecule type" value="Genomic_DNA"/>
</dbReference>
<proteinExistence type="predicted"/>
<reference evidence="1 2" key="1">
    <citation type="journal article" date="2019" name="Int. J. Syst. Evol. Microbiol.">
        <title>The Global Catalogue of Microorganisms (GCM) 10K type strain sequencing project: providing services to taxonomists for standard genome sequencing and annotation.</title>
        <authorList>
            <consortium name="The Broad Institute Genomics Platform"/>
            <consortium name="The Broad Institute Genome Sequencing Center for Infectious Disease"/>
            <person name="Wu L."/>
            <person name="Ma J."/>
        </authorList>
    </citation>
    <scope>NUCLEOTIDE SEQUENCE [LARGE SCALE GENOMIC DNA]</scope>
    <source>
        <strain evidence="1 2">JCM 14736</strain>
    </source>
</reference>
<protein>
    <submittedName>
        <fullName evidence="1">Uncharacterized protein</fullName>
    </submittedName>
</protein>
<accession>A0ABN2LJT5</accession>
<comment type="caution">
    <text evidence="1">The sequence shown here is derived from an EMBL/GenBank/DDBJ whole genome shotgun (WGS) entry which is preliminary data.</text>
</comment>
<gene>
    <name evidence="1" type="ORF">GCM10009768_19670</name>
</gene>
<sequence>MYQVATIAGSTIEINWVTNGGSTKSLYWAGSLEVPQDASQSFAWDSKNDAGKTAGAMLASSEPIKKITYWDGVLSYEASAMGNTVTVELKRV</sequence>
<evidence type="ECO:0000313" key="2">
    <source>
        <dbReference type="Proteomes" id="UP001500851"/>
    </source>
</evidence>
<dbReference type="Proteomes" id="UP001500851">
    <property type="component" value="Unassembled WGS sequence"/>
</dbReference>
<name>A0ABN2LJT5_9MICO</name>
<keyword evidence="2" id="KW-1185">Reference proteome</keyword>
<organism evidence="1 2">
    <name type="scientific">Leucobacter iarius</name>
    <dbReference type="NCBI Taxonomy" id="333963"/>
    <lineage>
        <taxon>Bacteria</taxon>
        <taxon>Bacillati</taxon>
        <taxon>Actinomycetota</taxon>
        <taxon>Actinomycetes</taxon>
        <taxon>Micrococcales</taxon>
        <taxon>Microbacteriaceae</taxon>
        <taxon>Leucobacter</taxon>
    </lineage>
</organism>
<evidence type="ECO:0000313" key="1">
    <source>
        <dbReference type="EMBL" id="GAA1790704.1"/>
    </source>
</evidence>
<dbReference type="RefSeq" id="WP_344031871.1">
    <property type="nucleotide sequence ID" value="NZ_BAAAOB010000002.1"/>
</dbReference>